<reference evidence="4 7" key="2">
    <citation type="submission" date="2024-07" db="EMBL/GenBank/DDBJ databases">
        <authorList>
            <person name="Akdeniz Z."/>
        </authorList>
    </citation>
    <scope>NUCLEOTIDE SEQUENCE [LARGE SCALE GENOMIC DNA]</scope>
</reference>
<keyword evidence="7" id="KW-1185">Reference proteome</keyword>
<dbReference type="AlphaFoldDB" id="A0AA86QI87"/>
<evidence type="ECO:0000313" key="5">
    <source>
        <dbReference type="EMBL" id="CAL6014768.1"/>
    </source>
</evidence>
<feature type="compositionally biased region" description="Polar residues" evidence="1">
    <location>
        <begin position="95"/>
        <end position="104"/>
    </location>
</feature>
<reference evidence="3" key="1">
    <citation type="submission" date="2023-06" db="EMBL/GenBank/DDBJ databases">
        <authorList>
            <person name="Kurt Z."/>
        </authorList>
    </citation>
    <scope>NUCLEOTIDE SEQUENCE</scope>
</reference>
<feature type="region of interest" description="Disordered" evidence="1">
    <location>
        <begin position="95"/>
        <end position="116"/>
    </location>
</feature>
<protein>
    <submittedName>
        <fullName evidence="4">Hypothetical_protein</fullName>
    </submittedName>
</protein>
<evidence type="ECO:0000313" key="3">
    <source>
        <dbReference type="EMBL" id="CAI9959190.1"/>
    </source>
</evidence>
<evidence type="ECO:0000313" key="6">
    <source>
        <dbReference type="EMBL" id="CAL6029777.1"/>
    </source>
</evidence>
<dbReference type="EMBL" id="CATOUU010000653">
    <property type="protein sequence ID" value="CAI9938017.1"/>
    <property type="molecule type" value="Genomic_DNA"/>
</dbReference>
<proteinExistence type="predicted"/>
<organism evidence="3">
    <name type="scientific">Hexamita inflata</name>
    <dbReference type="NCBI Taxonomy" id="28002"/>
    <lineage>
        <taxon>Eukaryota</taxon>
        <taxon>Metamonada</taxon>
        <taxon>Diplomonadida</taxon>
        <taxon>Hexamitidae</taxon>
        <taxon>Hexamitinae</taxon>
        <taxon>Hexamita</taxon>
    </lineage>
</organism>
<evidence type="ECO:0000313" key="4">
    <source>
        <dbReference type="EMBL" id="CAL5999124.1"/>
    </source>
</evidence>
<evidence type="ECO:0000313" key="7">
    <source>
        <dbReference type="Proteomes" id="UP001642409"/>
    </source>
</evidence>
<dbReference type="Proteomes" id="UP001642409">
    <property type="component" value="Unassembled WGS sequence"/>
</dbReference>
<dbReference type="EMBL" id="CATOUU010000916">
    <property type="protein sequence ID" value="CAI9959190.1"/>
    <property type="molecule type" value="Genomic_DNA"/>
</dbReference>
<sequence>MHRKQQLQDMVDLQNDINTKTQTIQQLIQEHTHNLNEYLLFVEEAECGNQNVFRSNQKSNYAIEESRTEDQSYDVQWQTKDNILKLRKYKRSSMSTSGEASQFEIQIPAKEKSYHDEKNRDFEDMLKFCEDFLNANPDEIKSDDM</sequence>
<gene>
    <name evidence="4" type="ORF">HINF_LOCUS16064</name>
    <name evidence="5" type="ORF">HINF_LOCUS24428</name>
    <name evidence="2" type="ORF">HINF_LOCUS25662</name>
    <name evidence="6" type="ORF">HINF_LOCUS32654</name>
    <name evidence="3" type="ORF">HINF_LOCUS46835</name>
</gene>
<name>A0AA86QI87_9EUKA</name>
<dbReference type="EMBL" id="CAXDID020000112">
    <property type="protein sequence ID" value="CAL6029777.1"/>
    <property type="molecule type" value="Genomic_DNA"/>
</dbReference>
<accession>A0AA86QI87</accession>
<dbReference type="EMBL" id="CAXDID020000039">
    <property type="protein sequence ID" value="CAL5999124.1"/>
    <property type="molecule type" value="Genomic_DNA"/>
</dbReference>
<evidence type="ECO:0000256" key="1">
    <source>
        <dbReference type="SAM" id="MobiDB-lite"/>
    </source>
</evidence>
<comment type="caution">
    <text evidence="3">The sequence shown here is derived from an EMBL/GenBank/DDBJ whole genome shotgun (WGS) entry which is preliminary data.</text>
</comment>
<evidence type="ECO:0000313" key="2">
    <source>
        <dbReference type="EMBL" id="CAI9938017.1"/>
    </source>
</evidence>
<dbReference type="EMBL" id="CAXDID020000071">
    <property type="protein sequence ID" value="CAL6014768.1"/>
    <property type="molecule type" value="Genomic_DNA"/>
</dbReference>